<dbReference type="AlphaFoldDB" id="W4JRC4"/>
<dbReference type="RefSeq" id="XP_009552239.1">
    <property type="nucleotide sequence ID" value="XM_009553944.1"/>
</dbReference>
<dbReference type="EMBL" id="KI925465">
    <property type="protein sequence ID" value="ETW76014.1"/>
    <property type="molecule type" value="Genomic_DNA"/>
</dbReference>
<evidence type="ECO:0000313" key="3">
    <source>
        <dbReference type="Proteomes" id="UP000030671"/>
    </source>
</evidence>
<dbReference type="KEGG" id="hir:HETIRDRAFT_106635"/>
<feature type="region of interest" description="Disordered" evidence="1">
    <location>
        <begin position="402"/>
        <end position="429"/>
    </location>
</feature>
<dbReference type="Proteomes" id="UP000030671">
    <property type="component" value="Unassembled WGS sequence"/>
</dbReference>
<accession>W4JRC4</accession>
<dbReference type="HOGENOM" id="CLU_578770_0_0_1"/>
<organism evidence="2 3">
    <name type="scientific">Heterobasidion irregulare (strain TC 32-1)</name>
    <dbReference type="NCBI Taxonomy" id="747525"/>
    <lineage>
        <taxon>Eukaryota</taxon>
        <taxon>Fungi</taxon>
        <taxon>Dikarya</taxon>
        <taxon>Basidiomycota</taxon>
        <taxon>Agaricomycotina</taxon>
        <taxon>Agaricomycetes</taxon>
        <taxon>Russulales</taxon>
        <taxon>Bondarzewiaceae</taxon>
        <taxon>Heterobasidion</taxon>
        <taxon>Heterobasidion annosum species complex</taxon>
    </lineage>
</organism>
<feature type="region of interest" description="Disordered" evidence="1">
    <location>
        <begin position="34"/>
        <end position="103"/>
    </location>
</feature>
<protein>
    <submittedName>
        <fullName evidence="2">Uncharacterized protein</fullName>
    </submittedName>
</protein>
<feature type="compositionally biased region" description="Polar residues" evidence="1">
    <location>
        <begin position="89"/>
        <end position="103"/>
    </location>
</feature>
<proteinExistence type="predicted"/>
<reference evidence="2 3" key="1">
    <citation type="journal article" date="2012" name="New Phytol.">
        <title>Insight into trade-off between wood decay and parasitism from the genome of a fungal forest pathogen.</title>
        <authorList>
            <person name="Olson A."/>
            <person name="Aerts A."/>
            <person name="Asiegbu F."/>
            <person name="Belbahri L."/>
            <person name="Bouzid O."/>
            <person name="Broberg A."/>
            <person name="Canback B."/>
            <person name="Coutinho P.M."/>
            <person name="Cullen D."/>
            <person name="Dalman K."/>
            <person name="Deflorio G."/>
            <person name="van Diepen L.T."/>
            <person name="Dunand C."/>
            <person name="Duplessis S."/>
            <person name="Durling M."/>
            <person name="Gonthier P."/>
            <person name="Grimwood J."/>
            <person name="Fossdal C.G."/>
            <person name="Hansson D."/>
            <person name="Henrissat B."/>
            <person name="Hietala A."/>
            <person name="Himmelstrand K."/>
            <person name="Hoffmeister D."/>
            <person name="Hogberg N."/>
            <person name="James T.Y."/>
            <person name="Karlsson M."/>
            <person name="Kohler A."/>
            <person name="Kues U."/>
            <person name="Lee Y.H."/>
            <person name="Lin Y.C."/>
            <person name="Lind M."/>
            <person name="Lindquist E."/>
            <person name="Lombard V."/>
            <person name="Lucas S."/>
            <person name="Lunden K."/>
            <person name="Morin E."/>
            <person name="Murat C."/>
            <person name="Park J."/>
            <person name="Raffaello T."/>
            <person name="Rouze P."/>
            <person name="Salamov A."/>
            <person name="Schmutz J."/>
            <person name="Solheim H."/>
            <person name="Stahlberg J."/>
            <person name="Velez H."/>
            <person name="de Vries R.P."/>
            <person name="Wiebenga A."/>
            <person name="Woodward S."/>
            <person name="Yakovlev I."/>
            <person name="Garbelotto M."/>
            <person name="Martin F."/>
            <person name="Grigoriev I.V."/>
            <person name="Stenlid J."/>
        </authorList>
    </citation>
    <scope>NUCLEOTIDE SEQUENCE [LARGE SCALE GENOMIC DNA]</scope>
    <source>
        <strain evidence="2 3">TC 32-1</strain>
    </source>
</reference>
<dbReference type="GeneID" id="20666178"/>
<dbReference type="InParanoid" id="W4JRC4"/>
<keyword evidence="3" id="KW-1185">Reference proteome</keyword>
<gene>
    <name evidence="2" type="ORF">HETIRDRAFT_106635</name>
</gene>
<name>W4JRC4_HETIT</name>
<sequence length="472" mass="52455">MTRSPNIDIVHWHGDDQVLKISTVHRTTVHFPILRSPQSRSRRHEARIPERATTPHFMTPTGALRHPDTRETPPPQLLRARDLPRSAGLTPSASRPADSAQSSCGPLYDRGVIGLIASTRARIFNGASALVRAYVRVRFRPWISRTGVGSAAWSTVAEHLYSEVGFATASVPRAESEQDGQRTPAPMHTSSEHRLLLPVQCSPRHKSCSSQYYDDPLVLHEFEKKNRHEPTASKQPTSQPIQSANPPINQLALECLMANFRLRFFFEVEGFSILDRPRYTSQNLSSAPSGLPGLASSLLFVDLPLLAPTVATRSLLQKIIGDCHQSPHPGRFQSALADAAKQPNRYRHALAEDADADARTLQDERCFLQLISAHPRTDELNDFSGKTSETLSWTDVYIHTSRGPQAHTSESSTDTRTDDPKTQTVYRSPHSGRHRVIALVLRADPDILAFKCWPCTPSLLSPASPDRGILNW</sequence>
<evidence type="ECO:0000313" key="2">
    <source>
        <dbReference type="EMBL" id="ETW76014.1"/>
    </source>
</evidence>
<evidence type="ECO:0000256" key="1">
    <source>
        <dbReference type="SAM" id="MobiDB-lite"/>
    </source>
</evidence>